<proteinExistence type="predicted"/>
<organism evidence="2 3">
    <name type="scientific">Chthoniobacter flavus Ellin428</name>
    <dbReference type="NCBI Taxonomy" id="497964"/>
    <lineage>
        <taxon>Bacteria</taxon>
        <taxon>Pseudomonadati</taxon>
        <taxon>Verrucomicrobiota</taxon>
        <taxon>Spartobacteria</taxon>
        <taxon>Chthoniobacterales</taxon>
        <taxon>Chthoniobacteraceae</taxon>
        <taxon>Chthoniobacter</taxon>
    </lineage>
</organism>
<keyword evidence="1" id="KW-1133">Transmembrane helix</keyword>
<keyword evidence="1" id="KW-0812">Transmembrane</keyword>
<dbReference type="STRING" id="497964.CfE428DRAFT_3420"/>
<dbReference type="Proteomes" id="UP000005824">
    <property type="component" value="Unassembled WGS sequence"/>
</dbReference>
<evidence type="ECO:0000313" key="2">
    <source>
        <dbReference type="EMBL" id="EDY19243.1"/>
    </source>
</evidence>
<evidence type="ECO:0000313" key="3">
    <source>
        <dbReference type="Proteomes" id="UP000005824"/>
    </source>
</evidence>
<evidence type="ECO:0000256" key="1">
    <source>
        <dbReference type="SAM" id="Phobius"/>
    </source>
</evidence>
<dbReference type="InParanoid" id="B4D3D2"/>
<keyword evidence="1" id="KW-0472">Membrane</keyword>
<name>B4D3D2_9BACT</name>
<sequence length="72" mass="8297">MALSLYDPRDGASKTTPDLKALYLVLFFFVCLAFTSKDGRDRWIYGAFAVATLATIIHYRLIPSLYYWHSPF</sequence>
<dbReference type="RefSeq" id="WP_006980745.1">
    <property type="nucleotide sequence ID" value="NZ_ABVL01000009.1"/>
</dbReference>
<reference evidence="2 3" key="1">
    <citation type="journal article" date="2011" name="J. Bacteriol.">
        <title>Genome sequence of Chthoniobacter flavus Ellin428, an aerobic heterotrophic soil bacterium.</title>
        <authorList>
            <person name="Kant R."/>
            <person name="van Passel M.W."/>
            <person name="Palva A."/>
            <person name="Lucas S."/>
            <person name="Lapidus A."/>
            <person name="Glavina Del Rio T."/>
            <person name="Dalin E."/>
            <person name="Tice H."/>
            <person name="Bruce D."/>
            <person name="Goodwin L."/>
            <person name="Pitluck S."/>
            <person name="Larimer F.W."/>
            <person name="Land M.L."/>
            <person name="Hauser L."/>
            <person name="Sangwan P."/>
            <person name="de Vos W.M."/>
            <person name="Janssen P.H."/>
            <person name="Smidt H."/>
        </authorList>
    </citation>
    <scope>NUCLEOTIDE SEQUENCE [LARGE SCALE GENOMIC DNA]</scope>
    <source>
        <strain evidence="2 3">Ellin428</strain>
    </source>
</reference>
<protein>
    <submittedName>
        <fullName evidence="2">Uncharacterized protein</fullName>
    </submittedName>
</protein>
<dbReference type="AlphaFoldDB" id="B4D3D2"/>
<feature type="transmembrane region" description="Helical" evidence="1">
    <location>
        <begin position="20"/>
        <end position="36"/>
    </location>
</feature>
<dbReference type="EMBL" id="ABVL01000009">
    <property type="protein sequence ID" value="EDY19243.1"/>
    <property type="molecule type" value="Genomic_DNA"/>
</dbReference>
<comment type="caution">
    <text evidence="2">The sequence shown here is derived from an EMBL/GenBank/DDBJ whole genome shotgun (WGS) entry which is preliminary data.</text>
</comment>
<accession>B4D3D2</accession>
<gene>
    <name evidence="2" type="ORF">CfE428DRAFT_3420</name>
</gene>
<feature type="transmembrane region" description="Helical" evidence="1">
    <location>
        <begin position="43"/>
        <end position="62"/>
    </location>
</feature>
<keyword evidence="3" id="KW-1185">Reference proteome</keyword>